<sequence length="155" mass="17613">MNFQVLKQGIYCIGIISVLFCTTSCNDVKEKKAFYTAVKGKDTAFLKIATYENRFYGSYEVYYGSRAMKDSGAVEGLISGDTLRGKFRYISYGGSKIISPVIFLRNKDKLLQGQGVVTSYMGIAYFMREYPIEFNSKGFVFDIVSENEENQKQHK</sequence>
<evidence type="ECO:0000313" key="1">
    <source>
        <dbReference type="EMBL" id="WYZ18482.1"/>
    </source>
</evidence>
<protein>
    <submittedName>
        <fullName evidence="1">Uncharacterized protein</fullName>
    </submittedName>
</protein>
<dbReference type="RefSeq" id="WP_406843391.1">
    <property type="nucleotide sequence ID" value="NZ_CP150845.1"/>
</dbReference>
<dbReference type="Proteomes" id="UP001623852">
    <property type="component" value="Chromosome"/>
</dbReference>
<name>A0ABZ2UAT2_9FLAO</name>
<gene>
    <name evidence="1" type="ORF">AABD74_15060</name>
</gene>
<reference evidence="1 2" key="1">
    <citation type="submission" date="2024-03" db="EMBL/GenBank/DDBJ databases">
        <title>Flavobacterium soyae.</title>
        <authorList>
            <person name="Zheng W."/>
        </authorList>
    </citation>
    <scope>NUCLEOTIDE SEQUENCE [LARGE SCALE GENOMIC DNA]</scope>
    <source>
        <strain evidence="1 2">55</strain>
    </source>
</reference>
<dbReference type="EMBL" id="CP150845">
    <property type="protein sequence ID" value="WYZ18482.1"/>
    <property type="molecule type" value="Genomic_DNA"/>
</dbReference>
<accession>A0ABZ2UAT2</accession>
<evidence type="ECO:0000313" key="2">
    <source>
        <dbReference type="Proteomes" id="UP001623852"/>
    </source>
</evidence>
<keyword evidence="2" id="KW-1185">Reference proteome</keyword>
<proteinExistence type="predicted"/>
<organism evidence="1 2">
    <name type="scientific">Flavobacterium soyae</name>
    <dbReference type="NCBI Taxonomy" id="2903098"/>
    <lineage>
        <taxon>Bacteria</taxon>
        <taxon>Pseudomonadati</taxon>
        <taxon>Bacteroidota</taxon>
        <taxon>Flavobacteriia</taxon>
        <taxon>Flavobacteriales</taxon>
        <taxon>Flavobacteriaceae</taxon>
        <taxon>Flavobacterium</taxon>
    </lineage>
</organism>